<dbReference type="InterPro" id="IPR002455">
    <property type="entry name" value="GPCR3_GABA-B"/>
</dbReference>
<keyword evidence="5" id="KW-0297">G-protein coupled receptor</keyword>
<dbReference type="SUPFAM" id="SSF53822">
    <property type="entry name" value="Periplasmic binding protein-like I"/>
    <property type="match status" value="1"/>
</dbReference>
<accession>A0ABM1S6R9</accession>
<dbReference type="RefSeq" id="XP_022239324.1">
    <property type="nucleotide sequence ID" value="XM_022383616.1"/>
</dbReference>
<evidence type="ECO:0000256" key="2">
    <source>
        <dbReference type="ARBA" id="ARBA00022475"/>
    </source>
</evidence>
<protein>
    <submittedName>
        <fullName evidence="14">Gamma-aminobutyric acid type B receptor subunit 2-like</fullName>
    </submittedName>
</protein>
<dbReference type="Proteomes" id="UP000694941">
    <property type="component" value="Unplaced"/>
</dbReference>
<comment type="subcellular location">
    <subcellularLocation>
        <location evidence="1">Cell membrane</location>
        <topology evidence="1">Multi-pass membrane protein</topology>
    </subcellularLocation>
</comment>
<dbReference type="InterPro" id="IPR017978">
    <property type="entry name" value="GPCR_3_C"/>
</dbReference>
<evidence type="ECO:0000256" key="10">
    <source>
        <dbReference type="SAM" id="MobiDB-lite"/>
    </source>
</evidence>
<feature type="transmembrane region" description="Helical" evidence="11">
    <location>
        <begin position="428"/>
        <end position="445"/>
    </location>
</feature>
<keyword evidence="7" id="KW-0675">Receptor</keyword>
<proteinExistence type="predicted"/>
<dbReference type="PRINTS" id="PR01177">
    <property type="entry name" value="GABAB1RECPTR"/>
</dbReference>
<keyword evidence="13" id="KW-1185">Reference proteome</keyword>
<evidence type="ECO:0000313" key="13">
    <source>
        <dbReference type="Proteomes" id="UP000694941"/>
    </source>
</evidence>
<dbReference type="GeneID" id="106457620"/>
<dbReference type="InterPro" id="IPR017979">
    <property type="entry name" value="GPCR_3_CS"/>
</dbReference>
<evidence type="ECO:0000256" key="7">
    <source>
        <dbReference type="ARBA" id="ARBA00023170"/>
    </source>
</evidence>
<keyword evidence="6 11" id="KW-0472">Membrane</keyword>
<feature type="transmembrane region" description="Helical" evidence="11">
    <location>
        <begin position="289"/>
        <end position="308"/>
    </location>
</feature>
<feature type="region of interest" description="Disordered" evidence="10">
    <location>
        <begin position="713"/>
        <end position="754"/>
    </location>
</feature>
<evidence type="ECO:0000256" key="4">
    <source>
        <dbReference type="ARBA" id="ARBA00022989"/>
    </source>
</evidence>
<organism evidence="13 14">
    <name type="scientific">Limulus polyphemus</name>
    <name type="common">Atlantic horseshoe crab</name>
    <dbReference type="NCBI Taxonomy" id="6850"/>
    <lineage>
        <taxon>Eukaryota</taxon>
        <taxon>Metazoa</taxon>
        <taxon>Ecdysozoa</taxon>
        <taxon>Arthropoda</taxon>
        <taxon>Chelicerata</taxon>
        <taxon>Merostomata</taxon>
        <taxon>Xiphosura</taxon>
        <taxon>Limulidae</taxon>
        <taxon>Limulus</taxon>
    </lineage>
</organism>
<evidence type="ECO:0000256" key="3">
    <source>
        <dbReference type="ARBA" id="ARBA00022692"/>
    </source>
</evidence>
<feature type="transmembrane region" description="Helical" evidence="11">
    <location>
        <begin position="250"/>
        <end position="269"/>
    </location>
</feature>
<reference evidence="14" key="1">
    <citation type="submission" date="2025-08" db="UniProtKB">
        <authorList>
            <consortium name="RefSeq"/>
        </authorList>
    </citation>
    <scope>IDENTIFICATION</scope>
    <source>
        <tissue evidence="14">Muscle</tissue>
    </source>
</reference>
<feature type="transmembrane region" description="Helical" evidence="11">
    <location>
        <begin position="213"/>
        <end position="238"/>
    </location>
</feature>
<feature type="domain" description="G-protein coupled receptors family 3 profile" evidence="12">
    <location>
        <begin position="213"/>
        <end position="484"/>
    </location>
</feature>
<keyword evidence="4 11" id="KW-1133">Transmembrane helix</keyword>
<feature type="compositionally biased region" description="Basic and acidic residues" evidence="10">
    <location>
        <begin position="721"/>
        <end position="731"/>
    </location>
</feature>
<evidence type="ECO:0000256" key="9">
    <source>
        <dbReference type="ARBA" id="ARBA00023224"/>
    </source>
</evidence>
<feature type="non-terminal residue" evidence="14">
    <location>
        <position position="1"/>
    </location>
</feature>
<evidence type="ECO:0000256" key="1">
    <source>
        <dbReference type="ARBA" id="ARBA00004651"/>
    </source>
</evidence>
<evidence type="ECO:0000256" key="8">
    <source>
        <dbReference type="ARBA" id="ARBA00023180"/>
    </source>
</evidence>
<keyword evidence="9" id="KW-0807">Transducer</keyword>
<name>A0ABM1S6R9_LIMPO</name>
<keyword evidence="8" id="KW-0325">Glycoprotein</keyword>
<evidence type="ECO:0000256" key="5">
    <source>
        <dbReference type="ARBA" id="ARBA00023040"/>
    </source>
</evidence>
<gene>
    <name evidence="14" type="primary">LOC106457620</name>
</gene>
<dbReference type="PANTHER" id="PTHR10519:SF74">
    <property type="entry name" value="GAMMA-AMINOBUTYRIC ACID TYPE B RECEPTOR SUBUNIT 2"/>
    <property type="match status" value="1"/>
</dbReference>
<dbReference type="Pfam" id="PF01094">
    <property type="entry name" value="ANF_receptor"/>
    <property type="match status" value="1"/>
</dbReference>
<dbReference type="PANTHER" id="PTHR10519">
    <property type="entry name" value="GABA-B RECEPTOR"/>
    <property type="match status" value="1"/>
</dbReference>
<dbReference type="PROSITE" id="PS50259">
    <property type="entry name" value="G_PROTEIN_RECEP_F3_4"/>
    <property type="match status" value="1"/>
</dbReference>
<sequence>AYKTGLYGRKYQWIIVGIYDNGWWQKHANNLTCSQSHLKEAIKGYLATDILPLSSTNDITVSGLTSAEYNAQYKQRYRQGNNRFHGYAYDGIWVIALAIQMVKRRLLSIGSSKTLEMFEYRDPFWGSLFREAFNKTSFIGVTGPVSFVRNERRGLILLKQYQNGVEVKVGEYDSTSNSLKLTGETGITWNGANVPPVDRTLIVIRPTRVNLTIYYVIVIFALLGIVMASAFLIVNIRFRNQRYIKMSSPYLNNIIIIGCMLTYTSVILLGLDSGLTSEKTFPYICAARAWVLMNGFTLAFGSMFSKTWRVHAIFTNIKLNKKIIKDYKLFMVVGVLVVVDIVILTTWQIIDPFYRETSLGTQLPSPENEDSVIIPKMEFCKSQKMTIFLGSIYAYKGLLMAFGCFLAWETRHVSIPALNDSKYIGMSVYNVVIMCVIGAAVSFVLREQQDAAFIIISIFIIFCSTTTLCLVFVPKLFELKRNPNAGERCARATLKPLKKSRKDSEDVELHSQIKLLHDEIYQYRQRLEEKNIELQTLIARLKELDEPLIIVSHGITSPIPENSSSTGDLNCEDIQVPVLWQNREFTTISRSPSPVEEEFDEPLEKQHPVRKLSLVSLNVVLAPACLPESPKSIRKGSSPNTKVPTLEFQEILQMESCSLSHLSPLSFVDQVIRFMDSESSSESVGSREHILHHFKDTPMESDDKAVKNYQKVQKDSSAFAADKDRIEESDSSRPGTKNSRQRAKSLGILESKAASQSNARGEGVCVIEEKRSDSLALSPLIPFFNNLVTNQTSRRMGTRDGNAPLHSSFPSIKCDIIEYL</sequence>
<evidence type="ECO:0000256" key="6">
    <source>
        <dbReference type="ARBA" id="ARBA00023136"/>
    </source>
</evidence>
<feature type="transmembrane region" description="Helical" evidence="11">
    <location>
        <begin position="451"/>
        <end position="473"/>
    </location>
</feature>
<evidence type="ECO:0000259" key="12">
    <source>
        <dbReference type="PROSITE" id="PS50259"/>
    </source>
</evidence>
<evidence type="ECO:0000313" key="14">
    <source>
        <dbReference type="RefSeq" id="XP_022239324.1"/>
    </source>
</evidence>
<dbReference type="PROSITE" id="PS00981">
    <property type="entry name" value="G_PROTEIN_RECEP_F3_3"/>
    <property type="match status" value="1"/>
</dbReference>
<evidence type="ECO:0000256" key="11">
    <source>
        <dbReference type="SAM" id="Phobius"/>
    </source>
</evidence>
<dbReference type="Gene3D" id="3.40.50.2300">
    <property type="match status" value="2"/>
</dbReference>
<keyword evidence="2" id="KW-1003">Cell membrane</keyword>
<dbReference type="Pfam" id="PF00003">
    <property type="entry name" value="7tm_3"/>
    <property type="match status" value="1"/>
</dbReference>
<dbReference type="InterPro" id="IPR028082">
    <property type="entry name" value="Peripla_BP_I"/>
</dbReference>
<dbReference type="PRINTS" id="PR01176">
    <property type="entry name" value="GABABRECEPTR"/>
</dbReference>
<keyword evidence="3 11" id="KW-0812">Transmembrane</keyword>
<dbReference type="InterPro" id="IPR001828">
    <property type="entry name" value="ANF_lig-bd_rcpt"/>
</dbReference>
<feature type="transmembrane region" description="Helical" evidence="11">
    <location>
        <begin position="329"/>
        <end position="350"/>
    </location>
</feature>